<gene>
    <name evidence="4" type="ORF">L2740_01775</name>
</gene>
<dbReference type="GO" id="GO:0016491">
    <property type="term" value="F:oxidoreductase activity"/>
    <property type="evidence" value="ECO:0007669"/>
    <property type="project" value="UniProtKB-KW"/>
</dbReference>
<comment type="similarity">
    <text evidence="1 3">Belongs to the short-chain dehydrogenases/reductases (SDR) family.</text>
</comment>
<proteinExistence type="inferred from homology"/>
<keyword evidence="2" id="KW-0560">Oxidoreductase</keyword>
<keyword evidence="5" id="KW-1185">Reference proteome</keyword>
<evidence type="ECO:0000256" key="3">
    <source>
        <dbReference type="RuleBase" id="RU000363"/>
    </source>
</evidence>
<evidence type="ECO:0000313" key="5">
    <source>
        <dbReference type="Proteomes" id="UP001139293"/>
    </source>
</evidence>
<dbReference type="InterPro" id="IPR020904">
    <property type="entry name" value="Sc_DH/Rdtase_CS"/>
</dbReference>
<dbReference type="PRINTS" id="PR00080">
    <property type="entry name" value="SDRFAMILY"/>
</dbReference>
<evidence type="ECO:0000313" key="4">
    <source>
        <dbReference type="EMBL" id="MCL1137289.1"/>
    </source>
</evidence>
<dbReference type="RefSeq" id="WP_248948250.1">
    <property type="nucleotide sequence ID" value="NZ_JAKILB010000001.1"/>
</dbReference>
<dbReference type="PROSITE" id="PS00061">
    <property type="entry name" value="ADH_SHORT"/>
    <property type="match status" value="1"/>
</dbReference>
<comment type="caution">
    <text evidence="4">The sequence shown here is derived from an EMBL/GenBank/DDBJ whole genome shotgun (WGS) entry which is preliminary data.</text>
</comment>
<dbReference type="InterPro" id="IPR002347">
    <property type="entry name" value="SDR_fam"/>
</dbReference>
<dbReference type="PANTHER" id="PTHR24320:SF148">
    <property type="entry name" value="NAD(P)-BINDING ROSSMANN-FOLD SUPERFAMILY PROTEIN"/>
    <property type="match status" value="1"/>
</dbReference>
<accession>A0A9X1Z854</accession>
<dbReference type="Pfam" id="PF00106">
    <property type="entry name" value="adh_short"/>
    <property type="match status" value="1"/>
</dbReference>
<protein>
    <submittedName>
        <fullName evidence="4">SDR family NAD(P)-dependent oxidoreductase</fullName>
    </submittedName>
</protein>
<dbReference type="AlphaFoldDB" id="A0A9X1Z854"/>
<dbReference type="PRINTS" id="PR00081">
    <property type="entry name" value="GDHRDH"/>
</dbReference>
<name>A0A9X1Z854_9GAMM</name>
<dbReference type="Proteomes" id="UP001139293">
    <property type="component" value="Unassembled WGS sequence"/>
</dbReference>
<reference evidence="4" key="1">
    <citation type="submission" date="2022-01" db="EMBL/GenBank/DDBJ databases">
        <title>Whole genome-based taxonomy of the Shewanellaceae.</title>
        <authorList>
            <person name="Martin-Rodriguez A.J."/>
        </authorList>
    </citation>
    <scope>NUCLEOTIDE SEQUENCE</scope>
    <source>
        <strain evidence="4">KCTC 23973</strain>
    </source>
</reference>
<evidence type="ECO:0000256" key="2">
    <source>
        <dbReference type="ARBA" id="ARBA00023002"/>
    </source>
</evidence>
<dbReference type="InterPro" id="IPR036291">
    <property type="entry name" value="NAD(P)-bd_dom_sf"/>
</dbReference>
<sequence length="272" mass="28531">MHKTILVTGATDGIGLVTVKMLAELGHSLIIHGRTPSKVEAVANEIEQAYKVNVATIVADLSSLSAVHNMVAELKQRFNSIDVVINNAGVYAVSDTITADNLDVRFAVNTVAAYILTKDLLPLIADDGRIVNLSSAAQASVDLTALKGDKPLADGQAYAQSKLALTMFSRSLGLLEQQKGTDKVIVSINPKSLLGSKMVKTAYGITGGDLSIGADILLRAALSDEFLSAAGQYFDNDIGAFGSPHPDALNTVKVEQVVETIESVIAANAAIN</sequence>
<organism evidence="4 5">
    <name type="scientific">Shewanella pneumatophori</name>
    <dbReference type="NCBI Taxonomy" id="314092"/>
    <lineage>
        <taxon>Bacteria</taxon>
        <taxon>Pseudomonadati</taxon>
        <taxon>Pseudomonadota</taxon>
        <taxon>Gammaproteobacteria</taxon>
        <taxon>Alteromonadales</taxon>
        <taxon>Shewanellaceae</taxon>
        <taxon>Shewanella</taxon>
    </lineage>
</organism>
<dbReference type="EMBL" id="JAKILB010000001">
    <property type="protein sequence ID" value="MCL1137289.1"/>
    <property type="molecule type" value="Genomic_DNA"/>
</dbReference>
<evidence type="ECO:0000256" key="1">
    <source>
        <dbReference type="ARBA" id="ARBA00006484"/>
    </source>
</evidence>
<dbReference type="SUPFAM" id="SSF51735">
    <property type="entry name" value="NAD(P)-binding Rossmann-fold domains"/>
    <property type="match status" value="1"/>
</dbReference>
<dbReference type="Gene3D" id="3.40.50.720">
    <property type="entry name" value="NAD(P)-binding Rossmann-like Domain"/>
    <property type="match status" value="1"/>
</dbReference>
<dbReference type="PANTHER" id="PTHR24320">
    <property type="entry name" value="RETINOL DEHYDROGENASE"/>
    <property type="match status" value="1"/>
</dbReference>